<dbReference type="InterPro" id="IPR012338">
    <property type="entry name" value="Beta-lactam/transpept-like"/>
</dbReference>
<reference evidence="2 3" key="1">
    <citation type="submission" date="2020-08" db="EMBL/GenBank/DDBJ databases">
        <title>Genomic Encyclopedia of Type Strains, Phase IV (KMG-IV): sequencing the most valuable type-strain genomes for metagenomic binning, comparative biology and taxonomic classification.</title>
        <authorList>
            <person name="Goeker M."/>
        </authorList>
    </citation>
    <scope>NUCLEOTIDE SEQUENCE [LARGE SCALE GENOMIC DNA]</scope>
    <source>
        <strain evidence="2 3">YIM 65646</strain>
    </source>
</reference>
<dbReference type="Gene3D" id="3.40.710.10">
    <property type="entry name" value="DD-peptidase/beta-lactamase superfamily"/>
    <property type="match status" value="1"/>
</dbReference>
<dbReference type="RefSeq" id="WP_184791760.1">
    <property type="nucleotide sequence ID" value="NZ_BONT01000059.1"/>
</dbReference>
<organism evidence="2 3">
    <name type="scientific">Phytomonospora endophytica</name>
    <dbReference type="NCBI Taxonomy" id="714109"/>
    <lineage>
        <taxon>Bacteria</taxon>
        <taxon>Bacillati</taxon>
        <taxon>Actinomycetota</taxon>
        <taxon>Actinomycetes</taxon>
        <taxon>Micromonosporales</taxon>
        <taxon>Micromonosporaceae</taxon>
        <taxon>Phytomonospora</taxon>
    </lineage>
</organism>
<evidence type="ECO:0000313" key="2">
    <source>
        <dbReference type="EMBL" id="MBB6038883.1"/>
    </source>
</evidence>
<evidence type="ECO:0000259" key="1">
    <source>
        <dbReference type="Pfam" id="PF00144"/>
    </source>
</evidence>
<dbReference type="PANTHER" id="PTHR46825">
    <property type="entry name" value="D-ALANYL-D-ALANINE-CARBOXYPEPTIDASE/ENDOPEPTIDASE AMPH"/>
    <property type="match status" value="1"/>
</dbReference>
<sequence length="377" mass="40240">MDIRPIRPAAARLFPTAHRVTALAGPPARPAVQAVLDRAVADGGLPGVLAGIHAPGGRWYGTAGVADTATGRPRGAADHFRIGSITKTFVATVMLRLVAEHAVSLDDTVETWLPGLVTGGGHDGWRVTIRRLLNHTSGIFNYTNDPGALSVEPTYSPRRLVEIAMGHPASFAPGDGWEYSNTNYVLAGMIIEKAGRAPLAEQIAAHITEPLDLPGTYLPTGDDETLPAPHSRHYTALHDPSPDAVVHDITEMNTTPYWAAGAMVSTVDDLDRFLAALLGGKLLPHELRREMFTTVPTHDWIDGTRYGLGVTSLTLPGGTELWGMGGAIFGSWTYAYGDRDGSRVLSVNTNGDRTTGGGWDDPIAVFTDVLTAEFTRP</sequence>
<protein>
    <submittedName>
        <fullName evidence="2">D-alanyl-D-alanine carboxypeptidase</fullName>
        <ecNumber evidence="2">3.4.16.4</ecNumber>
    </submittedName>
</protein>
<dbReference type="InterPro" id="IPR001466">
    <property type="entry name" value="Beta-lactam-related"/>
</dbReference>
<comment type="caution">
    <text evidence="2">The sequence shown here is derived from an EMBL/GenBank/DDBJ whole genome shotgun (WGS) entry which is preliminary data.</text>
</comment>
<feature type="domain" description="Beta-lactamase-related" evidence="1">
    <location>
        <begin position="33"/>
        <end position="352"/>
    </location>
</feature>
<dbReference type="Proteomes" id="UP000548476">
    <property type="component" value="Unassembled WGS sequence"/>
</dbReference>
<evidence type="ECO:0000313" key="3">
    <source>
        <dbReference type="Proteomes" id="UP000548476"/>
    </source>
</evidence>
<gene>
    <name evidence="2" type="ORF">HNR73_006769</name>
</gene>
<dbReference type="EMBL" id="JACHGT010000018">
    <property type="protein sequence ID" value="MBB6038883.1"/>
    <property type="molecule type" value="Genomic_DNA"/>
</dbReference>
<dbReference type="AlphaFoldDB" id="A0A841FVU5"/>
<name>A0A841FVU5_9ACTN</name>
<proteinExistence type="predicted"/>
<dbReference type="SUPFAM" id="SSF56601">
    <property type="entry name" value="beta-lactamase/transpeptidase-like"/>
    <property type="match status" value="1"/>
</dbReference>
<dbReference type="GO" id="GO:0009002">
    <property type="term" value="F:serine-type D-Ala-D-Ala carboxypeptidase activity"/>
    <property type="evidence" value="ECO:0007669"/>
    <property type="project" value="UniProtKB-EC"/>
</dbReference>
<dbReference type="PANTHER" id="PTHR46825:SF7">
    <property type="entry name" value="D-ALANYL-D-ALANINE CARBOXYPEPTIDASE"/>
    <property type="match status" value="1"/>
</dbReference>
<keyword evidence="2" id="KW-0121">Carboxypeptidase</keyword>
<dbReference type="InterPro" id="IPR050491">
    <property type="entry name" value="AmpC-like"/>
</dbReference>
<keyword evidence="3" id="KW-1185">Reference proteome</keyword>
<accession>A0A841FVU5</accession>
<dbReference type="Pfam" id="PF00144">
    <property type="entry name" value="Beta-lactamase"/>
    <property type="match status" value="1"/>
</dbReference>
<dbReference type="EC" id="3.4.16.4" evidence="2"/>
<keyword evidence="2" id="KW-0645">Protease</keyword>
<keyword evidence="2" id="KW-0378">Hydrolase</keyword>